<gene>
    <name evidence="1" type="ORF">EFB08_17370</name>
</gene>
<accession>A0A3M9MGZ4</accession>
<dbReference type="Proteomes" id="UP000272117">
    <property type="component" value="Unassembled WGS sequence"/>
</dbReference>
<name>A0A3M9MGZ4_9BACT</name>
<dbReference type="AlphaFoldDB" id="A0A3M9MGZ4"/>
<sequence>MGFRGVVSFFIFGVNSQAMPFRKKSNEELKRILSRVEGLGDAYGDNGHALAEHMGEALLVLGALANQGFTEDHLDHIINYCRSRVEYALYLVEREEREDALQLARQTLRYYLNSSQLGTGSEVEL</sequence>
<comment type="caution">
    <text evidence="1">The sequence shown here is derived from an EMBL/GenBank/DDBJ whole genome shotgun (WGS) entry which is preliminary data.</text>
</comment>
<evidence type="ECO:0000313" key="1">
    <source>
        <dbReference type="EMBL" id="RNI24143.1"/>
    </source>
</evidence>
<dbReference type="EMBL" id="RJJD01000013">
    <property type="protein sequence ID" value="RNI24143.1"/>
    <property type="molecule type" value="Genomic_DNA"/>
</dbReference>
<reference evidence="1 2" key="1">
    <citation type="submission" date="2018-11" db="EMBL/GenBank/DDBJ databases">
        <title>Rufibacter latericius sp. nov., isolated from water in Baiyang Lake.</title>
        <authorList>
            <person name="Yang Y."/>
        </authorList>
    </citation>
    <scope>NUCLEOTIDE SEQUENCE [LARGE SCALE GENOMIC DNA]</scope>
    <source>
        <strain evidence="1 2">R-22-1c-1</strain>
    </source>
</reference>
<evidence type="ECO:0000313" key="2">
    <source>
        <dbReference type="Proteomes" id="UP000272117"/>
    </source>
</evidence>
<organism evidence="1 2">
    <name type="scientific">Rufibacter latericius</name>
    <dbReference type="NCBI Taxonomy" id="2487040"/>
    <lineage>
        <taxon>Bacteria</taxon>
        <taxon>Pseudomonadati</taxon>
        <taxon>Bacteroidota</taxon>
        <taxon>Cytophagia</taxon>
        <taxon>Cytophagales</taxon>
        <taxon>Hymenobacteraceae</taxon>
        <taxon>Rufibacter</taxon>
    </lineage>
</organism>
<keyword evidence="2" id="KW-1185">Reference proteome</keyword>
<protein>
    <submittedName>
        <fullName evidence="1">Uncharacterized protein</fullName>
    </submittedName>
</protein>
<proteinExistence type="predicted"/>